<evidence type="ECO:0000313" key="2">
    <source>
        <dbReference type="Proteomes" id="UP001519460"/>
    </source>
</evidence>
<proteinExistence type="predicted"/>
<sequence>MPTFAKHVITLDHHLARCCTPMRRRTQASSKAASGGLYLVRADNPGAYNITVYMPQFAGSGYSALRSRLSYFFQGQRSVATGNMSFATVLRRGGWRARCLHDVLAVLFVFGITDLLCRKRSERRRG</sequence>
<reference evidence="1 2" key="1">
    <citation type="journal article" date="2023" name="Sci. Data">
        <title>Genome assembly of the Korean intertidal mud-creeper Batillaria attramentaria.</title>
        <authorList>
            <person name="Patra A.K."/>
            <person name="Ho P.T."/>
            <person name="Jun S."/>
            <person name="Lee S.J."/>
            <person name="Kim Y."/>
            <person name="Won Y.J."/>
        </authorList>
    </citation>
    <scope>NUCLEOTIDE SEQUENCE [LARGE SCALE GENOMIC DNA]</scope>
    <source>
        <strain evidence="1">Wonlab-2016</strain>
    </source>
</reference>
<dbReference type="Proteomes" id="UP001519460">
    <property type="component" value="Unassembled WGS sequence"/>
</dbReference>
<keyword evidence="2" id="KW-1185">Reference proteome</keyword>
<evidence type="ECO:0000313" key="1">
    <source>
        <dbReference type="EMBL" id="KAK7486961.1"/>
    </source>
</evidence>
<comment type="caution">
    <text evidence="1">The sequence shown here is derived from an EMBL/GenBank/DDBJ whole genome shotgun (WGS) entry which is preliminary data.</text>
</comment>
<accession>A0ABD0KIQ9</accession>
<dbReference type="AlphaFoldDB" id="A0ABD0KIQ9"/>
<gene>
    <name evidence="1" type="ORF">BaRGS_00021777</name>
</gene>
<organism evidence="1 2">
    <name type="scientific">Batillaria attramentaria</name>
    <dbReference type="NCBI Taxonomy" id="370345"/>
    <lineage>
        <taxon>Eukaryota</taxon>
        <taxon>Metazoa</taxon>
        <taxon>Spiralia</taxon>
        <taxon>Lophotrochozoa</taxon>
        <taxon>Mollusca</taxon>
        <taxon>Gastropoda</taxon>
        <taxon>Caenogastropoda</taxon>
        <taxon>Sorbeoconcha</taxon>
        <taxon>Cerithioidea</taxon>
        <taxon>Batillariidae</taxon>
        <taxon>Batillaria</taxon>
    </lineage>
</organism>
<name>A0ABD0KIQ9_9CAEN</name>
<protein>
    <submittedName>
        <fullName evidence="1">Uncharacterized protein</fullName>
    </submittedName>
</protein>
<dbReference type="EMBL" id="JACVVK020000171">
    <property type="protein sequence ID" value="KAK7486961.1"/>
    <property type="molecule type" value="Genomic_DNA"/>
</dbReference>